<feature type="region of interest" description="Disordered" evidence="2">
    <location>
        <begin position="170"/>
        <end position="279"/>
    </location>
</feature>
<feature type="compositionally biased region" description="Low complexity" evidence="2">
    <location>
        <begin position="227"/>
        <end position="258"/>
    </location>
</feature>
<proteinExistence type="predicted"/>
<feature type="compositionally biased region" description="Low complexity" evidence="2">
    <location>
        <begin position="334"/>
        <end position="353"/>
    </location>
</feature>
<keyword evidence="1" id="KW-0175">Coiled coil</keyword>
<dbReference type="Pfam" id="PF09755">
    <property type="entry name" value="DUF2046"/>
    <property type="match status" value="1"/>
</dbReference>
<reference evidence="4" key="1">
    <citation type="submission" date="2024-06" db="EMBL/GenBank/DDBJ databases">
        <title>Multi-omics analyses provide insights into the biosynthesis of the anticancer antibiotic pleurotin in Hohenbuehelia grisea.</title>
        <authorList>
            <person name="Weaver J.A."/>
            <person name="Alberti F."/>
        </authorList>
    </citation>
    <scope>NUCLEOTIDE SEQUENCE [LARGE SCALE GENOMIC DNA]</scope>
    <source>
        <strain evidence="4">T-177</strain>
    </source>
</reference>
<comment type="caution">
    <text evidence="3">The sequence shown here is derived from an EMBL/GenBank/DDBJ whole genome shotgun (WGS) entry which is preliminary data.</text>
</comment>
<organism evidence="3 4">
    <name type="scientific">Hohenbuehelia grisea</name>
    <dbReference type="NCBI Taxonomy" id="104357"/>
    <lineage>
        <taxon>Eukaryota</taxon>
        <taxon>Fungi</taxon>
        <taxon>Dikarya</taxon>
        <taxon>Basidiomycota</taxon>
        <taxon>Agaricomycotina</taxon>
        <taxon>Agaricomycetes</taxon>
        <taxon>Agaricomycetidae</taxon>
        <taxon>Agaricales</taxon>
        <taxon>Pleurotineae</taxon>
        <taxon>Pleurotaceae</taxon>
        <taxon>Hohenbuehelia</taxon>
    </lineage>
</organism>
<dbReference type="InterPro" id="IPR019152">
    <property type="entry name" value="DUF2046"/>
</dbReference>
<evidence type="ECO:0000256" key="2">
    <source>
        <dbReference type="SAM" id="MobiDB-lite"/>
    </source>
</evidence>
<feature type="compositionally biased region" description="Polar residues" evidence="2">
    <location>
        <begin position="374"/>
        <end position="387"/>
    </location>
</feature>
<name>A0ABR3JS27_9AGAR</name>
<evidence type="ECO:0000313" key="3">
    <source>
        <dbReference type="EMBL" id="KAL0957985.1"/>
    </source>
</evidence>
<feature type="compositionally biased region" description="Low complexity" evidence="2">
    <location>
        <begin position="180"/>
        <end position="196"/>
    </location>
</feature>
<evidence type="ECO:0000256" key="1">
    <source>
        <dbReference type="SAM" id="Coils"/>
    </source>
</evidence>
<gene>
    <name evidence="3" type="ORF">HGRIS_000162</name>
</gene>
<feature type="compositionally biased region" description="Polar residues" evidence="2">
    <location>
        <begin position="259"/>
        <end position="279"/>
    </location>
</feature>
<feature type="coiled-coil region" evidence="1">
    <location>
        <begin position="27"/>
        <end position="83"/>
    </location>
</feature>
<feature type="compositionally biased region" description="Basic and acidic residues" evidence="2">
    <location>
        <begin position="403"/>
        <end position="412"/>
    </location>
</feature>
<evidence type="ECO:0000313" key="4">
    <source>
        <dbReference type="Proteomes" id="UP001556367"/>
    </source>
</evidence>
<dbReference type="Proteomes" id="UP001556367">
    <property type="component" value="Unassembled WGS sequence"/>
</dbReference>
<accession>A0ABR3JS27</accession>
<protein>
    <submittedName>
        <fullName evidence="3">Uncharacterized protein</fullName>
    </submittedName>
</protein>
<dbReference type="PANTHER" id="PTHR15276">
    <property type="entry name" value="H4 D10S170 PROTEIN-RELATED"/>
    <property type="match status" value="1"/>
</dbReference>
<keyword evidence="4" id="KW-1185">Reference proteome</keyword>
<feature type="region of interest" description="Disordered" evidence="2">
    <location>
        <begin position="317"/>
        <end position="423"/>
    </location>
</feature>
<sequence length="423" mass="45763">MSLSPPIRRLSSASSTSKQEELINAYEAEEERIINVLSRKLEQLREEKIGLENALEAESESHVNRLTRELSALRLAQQQQQQNGVNGSGSASPETRIGFRSFLATNPLEPSSDSILEAMRVENAQLRARMVEMERDYFRITRLNEVYREELIDHRRRLGLPVDNLIGLSDPLSQPTHIRSSTSAISNASSPSPSNSVFHLPTHASRAAHGVPIPRPTPQSHRPIVMSSSGNTPLSHSPSSSDSPFPFSPAASVNPASFLSNDTQLTSPSSASVASNPGTYGTASRGLTYPSVPPPSLSSSFGSPSVSYFMSHRDRDASLSPVEPLSRRNSNAQSRGSAGAGARVAETGSLRALSRSHSRRGSIDRGVRVAESGTLFQRSRASSQSLPPTDEAGTETDGSADGSVEREHEHQHGLMINRLNNFN</sequence>
<dbReference type="PANTHER" id="PTHR15276:SF0">
    <property type="entry name" value="COILED-COIL DOMAIN-CONTAINING PROTEIN 6"/>
    <property type="match status" value="1"/>
</dbReference>
<dbReference type="EMBL" id="JASNQZ010000004">
    <property type="protein sequence ID" value="KAL0957985.1"/>
    <property type="molecule type" value="Genomic_DNA"/>
</dbReference>